<evidence type="ECO:0000313" key="4">
    <source>
        <dbReference type="EMBL" id="KAI5075264.1"/>
    </source>
</evidence>
<dbReference type="GO" id="GO:0046621">
    <property type="term" value="P:negative regulation of organ growth"/>
    <property type="evidence" value="ECO:0007669"/>
    <property type="project" value="InterPro"/>
</dbReference>
<dbReference type="InterPro" id="IPR001841">
    <property type="entry name" value="Znf_RING"/>
</dbReference>
<dbReference type="InterPro" id="IPR033276">
    <property type="entry name" value="BB"/>
</dbReference>
<organism evidence="4 5">
    <name type="scientific">Adiantum capillus-veneris</name>
    <name type="common">Maidenhair fern</name>
    <dbReference type="NCBI Taxonomy" id="13818"/>
    <lineage>
        <taxon>Eukaryota</taxon>
        <taxon>Viridiplantae</taxon>
        <taxon>Streptophyta</taxon>
        <taxon>Embryophyta</taxon>
        <taxon>Tracheophyta</taxon>
        <taxon>Polypodiopsida</taxon>
        <taxon>Polypodiidae</taxon>
        <taxon>Polypodiales</taxon>
        <taxon>Pteridineae</taxon>
        <taxon>Pteridaceae</taxon>
        <taxon>Vittarioideae</taxon>
        <taxon>Adiantum</taxon>
    </lineage>
</organism>
<accession>A0A9D4ZH46</accession>
<proteinExistence type="predicted"/>
<dbReference type="GO" id="GO:0008270">
    <property type="term" value="F:zinc ion binding"/>
    <property type="evidence" value="ECO:0007669"/>
    <property type="project" value="UniProtKB-KW"/>
</dbReference>
<dbReference type="PROSITE" id="PS50089">
    <property type="entry name" value="ZF_RING_2"/>
    <property type="match status" value="1"/>
</dbReference>
<dbReference type="Proteomes" id="UP000886520">
    <property type="component" value="Chromosome 9"/>
</dbReference>
<dbReference type="AlphaFoldDB" id="A0A9D4ZH46"/>
<feature type="domain" description="RING-type" evidence="3">
    <location>
        <begin position="129"/>
        <end position="170"/>
    </location>
</feature>
<dbReference type="OrthoDB" id="8062037at2759"/>
<dbReference type="SMART" id="SM00184">
    <property type="entry name" value="RING"/>
    <property type="match status" value="1"/>
</dbReference>
<evidence type="ECO:0000313" key="5">
    <source>
        <dbReference type="Proteomes" id="UP000886520"/>
    </source>
</evidence>
<dbReference type="InterPro" id="IPR013083">
    <property type="entry name" value="Znf_RING/FYVE/PHD"/>
</dbReference>
<protein>
    <recommendedName>
        <fullName evidence="3">RING-type domain-containing protein</fullName>
    </recommendedName>
</protein>
<feature type="region of interest" description="Disordered" evidence="2">
    <location>
        <begin position="24"/>
        <end position="47"/>
    </location>
</feature>
<evidence type="ECO:0000259" key="3">
    <source>
        <dbReference type="PROSITE" id="PS50089"/>
    </source>
</evidence>
<reference evidence="4" key="1">
    <citation type="submission" date="2021-01" db="EMBL/GenBank/DDBJ databases">
        <title>Adiantum capillus-veneris genome.</title>
        <authorList>
            <person name="Fang Y."/>
            <person name="Liao Q."/>
        </authorList>
    </citation>
    <scope>NUCLEOTIDE SEQUENCE</scope>
    <source>
        <strain evidence="4">H3</strain>
        <tissue evidence="4">Leaf</tissue>
    </source>
</reference>
<keyword evidence="1" id="KW-0863">Zinc-finger</keyword>
<gene>
    <name evidence="4" type="ORF">GOP47_0009340</name>
</gene>
<sequence>MCQRPKDLVLEGLSITVRAKPVPTQQPLVNIDLNAPPPEDNSEAENHFGLESRSIRIRAEDHYSGDDEDADDSDEDEEFLDVDNMSYEELLALGERIGTQNRGLPQDVISALPCHMFAQTVREGECNRCVICCYNFEDGVSLLTLPCKHLYHRECIESWLHIRKNCPICNTEVMPSEYCQV</sequence>
<dbReference type="GO" id="GO:0016567">
    <property type="term" value="P:protein ubiquitination"/>
    <property type="evidence" value="ECO:0007669"/>
    <property type="project" value="InterPro"/>
</dbReference>
<comment type="caution">
    <text evidence="4">The sequence shown here is derived from an EMBL/GenBank/DDBJ whole genome shotgun (WGS) entry which is preliminary data.</text>
</comment>
<keyword evidence="1" id="KW-0479">Metal-binding</keyword>
<dbReference type="PANTHER" id="PTHR46400:SF8">
    <property type="entry name" value="E3 UBIQUITIN LIGASE BIG BROTHER-RELATED-LIKE ISOFORM X1"/>
    <property type="match status" value="1"/>
</dbReference>
<dbReference type="GO" id="GO:0004842">
    <property type="term" value="F:ubiquitin-protein transferase activity"/>
    <property type="evidence" value="ECO:0007669"/>
    <property type="project" value="InterPro"/>
</dbReference>
<evidence type="ECO:0000256" key="2">
    <source>
        <dbReference type="SAM" id="MobiDB-lite"/>
    </source>
</evidence>
<name>A0A9D4ZH46_ADICA</name>
<dbReference type="PANTHER" id="PTHR46400">
    <property type="entry name" value="RING/U-BOX SUPERFAMILY PROTEIN"/>
    <property type="match status" value="1"/>
</dbReference>
<keyword evidence="5" id="KW-1185">Reference proteome</keyword>
<evidence type="ECO:0000256" key="1">
    <source>
        <dbReference type="PROSITE-ProRule" id="PRU00175"/>
    </source>
</evidence>
<dbReference type="SUPFAM" id="SSF57850">
    <property type="entry name" value="RING/U-box"/>
    <property type="match status" value="1"/>
</dbReference>
<keyword evidence="1" id="KW-0862">Zinc</keyword>
<dbReference type="FunFam" id="3.30.40.10:FF:000226">
    <property type="entry name" value="E3 ubiquitin ligase BIG BROTHER"/>
    <property type="match status" value="1"/>
</dbReference>
<dbReference type="Pfam" id="PF13639">
    <property type="entry name" value="zf-RING_2"/>
    <property type="match status" value="1"/>
</dbReference>
<dbReference type="Gene3D" id="3.30.40.10">
    <property type="entry name" value="Zinc/RING finger domain, C3HC4 (zinc finger)"/>
    <property type="match status" value="1"/>
</dbReference>
<dbReference type="GO" id="GO:0031624">
    <property type="term" value="F:ubiquitin conjugating enzyme binding"/>
    <property type="evidence" value="ECO:0007669"/>
    <property type="project" value="TreeGrafter"/>
</dbReference>
<dbReference type="EMBL" id="JABFUD020000009">
    <property type="protein sequence ID" value="KAI5075264.1"/>
    <property type="molecule type" value="Genomic_DNA"/>
</dbReference>